<keyword evidence="1" id="KW-1133">Transmembrane helix</keyword>
<keyword evidence="1" id="KW-0812">Transmembrane</keyword>
<evidence type="ECO:0000313" key="3">
    <source>
        <dbReference type="EMBL" id="VAW61791.1"/>
    </source>
</evidence>
<reference evidence="3" key="1">
    <citation type="submission" date="2018-06" db="EMBL/GenBank/DDBJ databases">
        <authorList>
            <person name="Zhirakovskaya E."/>
        </authorList>
    </citation>
    <scope>NUCLEOTIDE SEQUENCE</scope>
</reference>
<dbReference type="SUPFAM" id="SSF56059">
    <property type="entry name" value="Glutathione synthetase ATP-binding domain-like"/>
    <property type="match status" value="1"/>
</dbReference>
<protein>
    <recommendedName>
        <fullName evidence="2">Carbamoyl phosphate synthase ATP-binding domain-containing protein</fullName>
    </recommendedName>
</protein>
<gene>
    <name evidence="3" type="ORF">MNBD_GAMMA10-3187</name>
</gene>
<dbReference type="GO" id="GO:0005524">
    <property type="term" value="F:ATP binding"/>
    <property type="evidence" value="ECO:0007669"/>
    <property type="project" value="InterPro"/>
</dbReference>
<dbReference type="InterPro" id="IPR005479">
    <property type="entry name" value="CPAse_ATP-bd"/>
</dbReference>
<proteinExistence type="predicted"/>
<dbReference type="PROSITE" id="PS00867">
    <property type="entry name" value="CPSASE_2"/>
    <property type="match status" value="1"/>
</dbReference>
<sequence length="154" mass="17355">MINTAISKFIKNFCKKYPFTGQIGFDVIVANDTVYIIECNPRATSGVHLLQEADLFEAFIGRQVQEDKLSDKASMIGLAMLLIGLPAAIAKNRFGQWCSDYSSARDVINMKSDKSFMFFKFISLAELLIIALRKKVSIRQASTMDIEWDGEEIK</sequence>
<accession>A0A3B0X1Z0</accession>
<feature type="transmembrane region" description="Helical" evidence="1">
    <location>
        <begin position="115"/>
        <end position="132"/>
    </location>
</feature>
<dbReference type="Gene3D" id="3.30.470.20">
    <property type="entry name" value="ATP-grasp fold, B domain"/>
    <property type="match status" value="1"/>
</dbReference>
<evidence type="ECO:0000259" key="2">
    <source>
        <dbReference type="PROSITE" id="PS00867"/>
    </source>
</evidence>
<keyword evidence="1" id="KW-0472">Membrane</keyword>
<evidence type="ECO:0000256" key="1">
    <source>
        <dbReference type="SAM" id="Phobius"/>
    </source>
</evidence>
<feature type="domain" description="Carbamoyl phosphate synthase ATP-binding" evidence="2">
    <location>
        <begin position="36"/>
        <end position="43"/>
    </location>
</feature>
<name>A0A3B0X1Z0_9ZZZZ</name>
<dbReference type="EMBL" id="UOFJ01000051">
    <property type="protein sequence ID" value="VAW61791.1"/>
    <property type="molecule type" value="Genomic_DNA"/>
</dbReference>
<organism evidence="3">
    <name type="scientific">hydrothermal vent metagenome</name>
    <dbReference type="NCBI Taxonomy" id="652676"/>
    <lineage>
        <taxon>unclassified sequences</taxon>
        <taxon>metagenomes</taxon>
        <taxon>ecological metagenomes</taxon>
    </lineage>
</organism>
<dbReference type="AlphaFoldDB" id="A0A3B0X1Z0"/>
<feature type="transmembrane region" description="Helical" evidence="1">
    <location>
        <begin position="75"/>
        <end position="95"/>
    </location>
</feature>